<dbReference type="PANTHER" id="PTHR46323:SF2">
    <property type="entry name" value="BETA-GALACTOSIDASE"/>
    <property type="match status" value="1"/>
</dbReference>
<reference evidence="9 10" key="1">
    <citation type="submission" date="2016-03" db="EMBL/GenBank/DDBJ databases">
        <title>Niastella vici sp. nov., isolated from farmland soil.</title>
        <authorList>
            <person name="Chen L."/>
            <person name="Wang D."/>
            <person name="Yang S."/>
            <person name="Wang G."/>
        </authorList>
    </citation>
    <scope>NUCLEOTIDE SEQUENCE [LARGE SCALE GENOMIC DNA]</scope>
    <source>
        <strain evidence="9 10">DJ57</strain>
    </source>
</reference>
<feature type="compositionally biased region" description="Basic and acidic residues" evidence="6">
    <location>
        <begin position="963"/>
        <end position="981"/>
    </location>
</feature>
<dbReference type="GO" id="GO:0004565">
    <property type="term" value="F:beta-galactosidase activity"/>
    <property type="evidence" value="ECO:0007669"/>
    <property type="project" value="UniProtKB-EC"/>
</dbReference>
<dbReference type="AlphaFoldDB" id="A0A1V9G790"/>
<dbReference type="SUPFAM" id="SSF51445">
    <property type="entry name" value="(Trans)glycosidases"/>
    <property type="match status" value="1"/>
</dbReference>
<keyword evidence="10" id="KW-1185">Reference proteome</keyword>
<dbReference type="OrthoDB" id="9814867at2"/>
<organism evidence="9 10">
    <name type="scientific">Niastella vici</name>
    <dbReference type="NCBI Taxonomy" id="1703345"/>
    <lineage>
        <taxon>Bacteria</taxon>
        <taxon>Pseudomonadati</taxon>
        <taxon>Bacteroidota</taxon>
        <taxon>Chitinophagia</taxon>
        <taxon>Chitinophagales</taxon>
        <taxon>Chitinophagaceae</taxon>
        <taxon>Niastella</taxon>
    </lineage>
</organism>
<dbReference type="InterPro" id="IPR008979">
    <property type="entry name" value="Galactose-bd-like_sf"/>
</dbReference>
<evidence type="ECO:0000256" key="3">
    <source>
        <dbReference type="ARBA" id="ARBA00012756"/>
    </source>
</evidence>
<protein>
    <recommendedName>
        <fullName evidence="3">beta-galactosidase</fullName>
        <ecNumber evidence="3">3.2.1.23</ecNumber>
    </recommendedName>
</protein>
<dbReference type="InterPro" id="IPR013783">
    <property type="entry name" value="Ig-like_fold"/>
</dbReference>
<dbReference type="SUPFAM" id="SSF49785">
    <property type="entry name" value="Galactose-binding domain-like"/>
    <property type="match status" value="1"/>
</dbReference>
<evidence type="ECO:0000256" key="1">
    <source>
        <dbReference type="ARBA" id="ARBA00001412"/>
    </source>
</evidence>
<evidence type="ECO:0000256" key="2">
    <source>
        <dbReference type="ARBA" id="ARBA00007401"/>
    </source>
</evidence>
<dbReference type="InterPro" id="IPR050347">
    <property type="entry name" value="Bact_Beta-galactosidase"/>
</dbReference>
<dbReference type="GO" id="GO:0009341">
    <property type="term" value="C:beta-galactosidase complex"/>
    <property type="evidence" value="ECO:0007669"/>
    <property type="project" value="TreeGrafter"/>
</dbReference>
<dbReference type="InterPro" id="IPR017853">
    <property type="entry name" value="GH"/>
</dbReference>
<dbReference type="SUPFAM" id="SSF49303">
    <property type="entry name" value="beta-Galactosidase/glucuronidase domain"/>
    <property type="match status" value="1"/>
</dbReference>
<comment type="catalytic activity">
    <reaction evidence="1">
        <text>Hydrolysis of terminal non-reducing beta-D-galactose residues in beta-D-galactosides.</text>
        <dbReference type="EC" id="3.2.1.23"/>
    </reaction>
</comment>
<accession>A0A1V9G790</accession>
<proteinExistence type="inferred from homology"/>
<dbReference type="RefSeq" id="WP_081145391.1">
    <property type="nucleotide sequence ID" value="NZ_LVYD01000002.1"/>
</dbReference>
<dbReference type="InterPro" id="IPR006102">
    <property type="entry name" value="Ig-like_GH2"/>
</dbReference>
<feature type="domain" description="Glycoside hydrolase family 2 immunoglobulin-like beta-sandwich" evidence="7">
    <location>
        <begin position="238"/>
        <end position="346"/>
    </location>
</feature>
<dbReference type="Proteomes" id="UP000192796">
    <property type="component" value="Unassembled WGS sequence"/>
</dbReference>
<dbReference type="Gene3D" id="2.60.40.10">
    <property type="entry name" value="Immunoglobulins"/>
    <property type="match status" value="1"/>
</dbReference>
<dbReference type="EMBL" id="LVYD01000002">
    <property type="protein sequence ID" value="OQP66450.1"/>
    <property type="molecule type" value="Genomic_DNA"/>
</dbReference>
<dbReference type="Pfam" id="PF02837">
    <property type="entry name" value="Glyco_hydro_2_N"/>
    <property type="match status" value="1"/>
</dbReference>
<dbReference type="InterPro" id="IPR036156">
    <property type="entry name" value="Beta-gal/glucu_dom_sf"/>
</dbReference>
<evidence type="ECO:0000313" key="10">
    <source>
        <dbReference type="Proteomes" id="UP000192796"/>
    </source>
</evidence>
<gene>
    <name evidence="9" type="ORF">A3860_13240</name>
</gene>
<evidence type="ECO:0000313" key="9">
    <source>
        <dbReference type="EMBL" id="OQP66450.1"/>
    </source>
</evidence>
<keyword evidence="4" id="KW-0378">Hydrolase</keyword>
<dbReference type="InterPro" id="IPR006104">
    <property type="entry name" value="Glyco_hydro_2_N"/>
</dbReference>
<dbReference type="STRING" id="1703345.A3860_13240"/>
<dbReference type="GO" id="GO:0005990">
    <property type="term" value="P:lactose catabolic process"/>
    <property type="evidence" value="ECO:0007669"/>
    <property type="project" value="TreeGrafter"/>
</dbReference>
<dbReference type="Pfam" id="PF00703">
    <property type="entry name" value="Glyco_hydro_2"/>
    <property type="match status" value="1"/>
</dbReference>
<dbReference type="PANTHER" id="PTHR46323">
    <property type="entry name" value="BETA-GALACTOSIDASE"/>
    <property type="match status" value="1"/>
</dbReference>
<keyword evidence="5" id="KW-0326">Glycosidase</keyword>
<dbReference type="EC" id="3.2.1.23" evidence="3"/>
<dbReference type="Gene3D" id="2.60.120.260">
    <property type="entry name" value="Galactose-binding domain-like"/>
    <property type="match status" value="1"/>
</dbReference>
<evidence type="ECO:0000259" key="8">
    <source>
        <dbReference type="Pfam" id="PF02837"/>
    </source>
</evidence>
<feature type="region of interest" description="Disordered" evidence="6">
    <location>
        <begin position="962"/>
        <end position="981"/>
    </location>
</feature>
<evidence type="ECO:0000256" key="6">
    <source>
        <dbReference type="SAM" id="MobiDB-lite"/>
    </source>
</evidence>
<evidence type="ECO:0000259" key="7">
    <source>
        <dbReference type="Pfam" id="PF00703"/>
    </source>
</evidence>
<feature type="domain" description="Glycosyl hydrolases family 2 sugar binding" evidence="8">
    <location>
        <begin position="40"/>
        <end position="236"/>
    </location>
</feature>
<comment type="similarity">
    <text evidence="2">Belongs to the glycosyl hydrolase 2 family.</text>
</comment>
<evidence type="ECO:0000256" key="4">
    <source>
        <dbReference type="ARBA" id="ARBA00022801"/>
    </source>
</evidence>
<sequence length="981" mass="110414">MSLIQIIKGGPRFKRRLTFVSLIVCGIINSTHAQPVASGSLAGKWRFQIDRTDAGVTEQWFNKELDDAIQLPGSMLTNGKGDEVTLQTKWTGSIYDSSWYFNPRMEKYRQPGNLKFPFWLTPGKYYLGAAWYQRKVIIPKNWITEHKRIDLFLERCHTETTVWVDGKELGMQNSLVAPHVYDLTAVLSTSGEHVITIRVDNRIKTINVGPDSHSLTDHTQGNWNGIIGKIELQTKPQAYIDNVQVYPDVPNKQAIVAVTLKGEQAGKATVTLSASAFNTKQGHAVPPVINSVTLSSDSLITQQFTLPMTGNVQLWDEFNPALYKLTVKLQTPNGQIHQKEVAFGMRSFKIVGTGFTINDRPVFLRGTVNNCEFPLTGFPPMDEAGWIKLFTTAKAHGLNHMRFHSWCPPEAAFKAADKTGFYLQPEAPGWVNHGTSLGDGRPVDQFMYDETNRMANWYGNYASFCMEAAGGNEPAGKNQTKFLAAIIQYWQAKDKRRVYTGASVGNSWPLVSENEYMVKAGARGLNWVNARPESDSDYHNAVQKFNVPYVTHEMGQWCVFPDFNEIERFTGVYKEKNFELFREMLAEHGMSDQANQFLMASGKLQVLCYKNEIEKAMRTKGLAGFQLLGLQDFPGQGTALVGMLNALWQNKPYVTPQEIKRFCNAVVPLARMPKFVYTNNETFTAQIELFNYGSGALKNAQINWVLKDSTGKMLQSNFFKQKEYEIGNGIPVGKIEYPLSGIKTPMRLNLDIYVAGTSYGNDWDIWVFPATVPEVTKSNEVYYCDTLDAKAISLLQNGGTVFLQAAGKIVKGKEVVNYFTPVFWNTSWFKMRPPHTLGFVCDPNHPAFAEFPATGYSDFQWWDVVNKAQVMHLEDFPKGFKPVLQPIDTWFINRKLALLLEAKVGKGKLLLCSVDLKNDLDNRPGARQLLYSLQKYVQSAAFKPAATVDLAAVQTLFTQPSRDTWDGHTKDSPDELKPKLN</sequence>
<name>A0A1V9G790_9BACT</name>
<comment type="caution">
    <text evidence="9">The sequence shown here is derived from an EMBL/GenBank/DDBJ whole genome shotgun (WGS) entry which is preliminary data.</text>
</comment>
<dbReference type="Gene3D" id="3.20.20.80">
    <property type="entry name" value="Glycosidases"/>
    <property type="match status" value="1"/>
</dbReference>
<evidence type="ECO:0000256" key="5">
    <source>
        <dbReference type="ARBA" id="ARBA00023295"/>
    </source>
</evidence>